<dbReference type="AlphaFoldDB" id="W1QIS7"/>
<dbReference type="eggNOG" id="KOG0118">
    <property type="taxonomic scope" value="Eukaryota"/>
</dbReference>
<evidence type="ECO:0000259" key="4">
    <source>
        <dbReference type="PROSITE" id="PS50102"/>
    </source>
</evidence>
<keyword evidence="6" id="KW-1185">Reference proteome</keyword>
<feature type="compositionally biased region" description="Basic and acidic residues" evidence="3">
    <location>
        <begin position="932"/>
        <end position="946"/>
    </location>
</feature>
<dbReference type="SUPFAM" id="SSF54928">
    <property type="entry name" value="RNA-binding domain, RBD"/>
    <property type="match status" value="2"/>
</dbReference>
<dbReference type="OMA" id="ANIEYDC"/>
<feature type="compositionally biased region" description="Basic and acidic residues" evidence="3">
    <location>
        <begin position="691"/>
        <end position="703"/>
    </location>
</feature>
<dbReference type="Proteomes" id="UP000008673">
    <property type="component" value="Unassembled WGS sequence"/>
</dbReference>
<dbReference type="InterPro" id="IPR000504">
    <property type="entry name" value="RRM_dom"/>
</dbReference>
<dbReference type="PROSITE" id="PS50102">
    <property type="entry name" value="RRM"/>
    <property type="match status" value="2"/>
</dbReference>
<dbReference type="FunFam" id="3.30.70.330:FF:000400">
    <property type="entry name" value="Negative regulator of differentiation 1"/>
    <property type="match status" value="1"/>
</dbReference>
<feature type="region of interest" description="Disordered" evidence="3">
    <location>
        <begin position="673"/>
        <end position="711"/>
    </location>
</feature>
<evidence type="ECO:0000256" key="2">
    <source>
        <dbReference type="PROSITE-ProRule" id="PRU00176"/>
    </source>
</evidence>
<feature type="compositionally biased region" description="Basic and acidic residues" evidence="3">
    <location>
        <begin position="164"/>
        <end position="175"/>
    </location>
</feature>
<dbReference type="HOGENOM" id="CLU_309066_0_0_1"/>
<feature type="region of interest" description="Disordered" evidence="3">
    <location>
        <begin position="931"/>
        <end position="954"/>
    </location>
</feature>
<dbReference type="InterPro" id="IPR035979">
    <property type="entry name" value="RBD_domain_sf"/>
</dbReference>
<feature type="compositionally biased region" description="Polar residues" evidence="3">
    <location>
        <begin position="141"/>
        <end position="150"/>
    </location>
</feature>
<keyword evidence="1 2" id="KW-0694">RNA-binding</keyword>
<dbReference type="Gene3D" id="3.30.70.330">
    <property type="match status" value="3"/>
</dbReference>
<evidence type="ECO:0000256" key="1">
    <source>
        <dbReference type="ARBA" id="ARBA00022884"/>
    </source>
</evidence>
<dbReference type="PANTHER" id="PTHR14089:SF8">
    <property type="entry name" value="RNA-BINDING PROTEIN MRN1"/>
    <property type="match status" value="1"/>
</dbReference>
<dbReference type="STRING" id="871575.W1QIS7"/>
<dbReference type="InterPro" id="IPR039171">
    <property type="entry name" value="Cwc2/Slt11"/>
</dbReference>
<dbReference type="GO" id="GO:0010468">
    <property type="term" value="P:regulation of gene expression"/>
    <property type="evidence" value="ECO:0007669"/>
    <property type="project" value="UniProtKB-ARBA"/>
</dbReference>
<dbReference type="OrthoDB" id="6407164at2759"/>
<dbReference type="PANTHER" id="PTHR14089">
    <property type="entry name" value="PRE-MRNA-SPLICING FACTOR RBM22"/>
    <property type="match status" value="1"/>
</dbReference>
<dbReference type="GeneID" id="25774381"/>
<protein>
    <recommendedName>
        <fullName evidence="4">RRM domain-containing protein</fullName>
    </recommendedName>
</protein>
<evidence type="ECO:0000313" key="5">
    <source>
        <dbReference type="EMBL" id="ESX02204.1"/>
    </source>
</evidence>
<feature type="domain" description="RRM" evidence="4">
    <location>
        <begin position="488"/>
        <end position="561"/>
    </location>
</feature>
<dbReference type="InterPro" id="IPR012677">
    <property type="entry name" value="Nucleotide-bd_a/b_plait_sf"/>
</dbReference>
<comment type="caution">
    <text evidence="5">The sequence shown here is derived from an EMBL/GenBank/DDBJ whole genome shotgun (WGS) entry which is preliminary data.</text>
</comment>
<reference evidence="5 6" key="1">
    <citation type="journal article" date="2013" name="BMC Genomics">
        <title>Genome sequence and analysis of methylotrophic yeast Hansenula polymorpha DL1.</title>
        <authorList>
            <person name="Ravin N.V."/>
            <person name="Eldarov M.A."/>
            <person name="Kadnikov V.V."/>
            <person name="Beletsky A.V."/>
            <person name="Schneider J."/>
            <person name="Mardanova E.S."/>
            <person name="Smekalova E.M."/>
            <person name="Zvereva M.I."/>
            <person name="Dontsova O.A."/>
            <person name="Mardanov A.V."/>
            <person name="Skryabin K.G."/>
        </authorList>
    </citation>
    <scope>NUCLEOTIDE SEQUENCE [LARGE SCALE GENOMIC DNA]</scope>
    <source>
        <strain evidence="6">ATCC 26012 / BCRC 20466 / JCM 22074 / NRRL Y-7560 / DL-1</strain>
    </source>
</reference>
<proteinExistence type="predicted"/>
<dbReference type="GO" id="GO:0003729">
    <property type="term" value="F:mRNA binding"/>
    <property type="evidence" value="ECO:0007669"/>
    <property type="project" value="TreeGrafter"/>
</dbReference>
<gene>
    <name evidence="5" type="ORF">HPODL_04958</name>
</gene>
<feature type="compositionally biased region" description="Low complexity" evidence="3">
    <location>
        <begin position="806"/>
        <end position="832"/>
    </location>
</feature>
<feature type="compositionally biased region" description="Polar residues" evidence="3">
    <location>
        <begin position="15"/>
        <end position="30"/>
    </location>
</feature>
<evidence type="ECO:0000313" key="6">
    <source>
        <dbReference type="Proteomes" id="UP000008673"/>
    </source>
</evidence>
<dbReference type="Pfam" id="PF10378">
    <property type="entry name" value="RRM"/>
    <property type="match status" value="1"/>
</dbReference>
<feature type="region of interest" description="Disordered" evidence="3">
    <location>
        <begin position="1"/>
        <end position="38"/>
    </location>
</feature>
<organism evidence="5 6">
    <name type="scientific">Ogataea parapolymorpha (strain ATCC 26012 / BCRC 20466 / JCM 22074 / NRRL Y-7560 / DL-1)</name>
    <name type="common">Yeast</name>
    <name type="synonym">Hansenula polymorpha</name>
    <dbReference type="NCBI Taxonomy" id="871575"/>
    <lineage>
        <taxon>Eukaryota</taxon>
        <taxon>Fungi</taxon>
        <taxon>Dikarya</taxon>
        <taxon>Ascomycota</taxon>
        <taxon>Saccharomycotina</taxon>
        <taxon>Pichiomycetes</taxon>
        <taxon>Pichiales</taxon>
        <taxon>Pichiaceae</taxon>
        <taxon>Ogataea</taxon>
    </lineage>
</organism>
<accession>W1QIS7</accession>
<evidence type="ECO:0000256" key="3">
    <source>
        <dbReference type="SAM" id="MobiDB-lite"/>
    </source>
</evidence>
<dbReference type="KEGG" id="opa:HPODL_04958"/>
<sequence length="954" mass="106734">MLQDQTQKHSHPRQLSKNPSLTLVTGQSHTHGPPPPLFAPPYASYTHQLPNGAQIINVPMTQQVPMSPTTPFDVNYAKGMLPRQLLVSSPFIQSPMAHSQAPPQSAHVDRGSARNPQSSVPAENSAHHQTPHRTGFRRGSFSKQLKSKLTQVARAPKTTESSESSEHEHEPDEFETRSLRFINLRPDIGLSDFLDLIEYGPIENCSFELTPHSSNNKAIILSFVKNETAFKCYSKLRTILDELRSVLESPEMELLPAKNVPLLPVVQWAIENDGATRAVCLSNIPSGLPLRVVYQELEVMGPIEHIKYIPNKNAAFVHFTSISTAIKCVEQLSLSESILSTAKVFYSKEKNASVLQSNGTANIEYDCEDNQYSDFYSTPSTSFSSPQNANIPLHKPSSRHATENTVYGPHYVQSMPTPVLHSPYPPQGEFVDSYNGMVYSQQSLPDLTDLTLYSNGSVTNISLPAGDSAEASSIQSKTLFRQSNFGNRTIYLGNIHPETTAEEICNTVRGGLLESIKLIPDRHICFLTFIDSGSAAQFFATGTKEKVIIHGRRVKVDWGKHPGPVSSRVLEAIEKHSASRNLYIGTEPVSEETQEEDRPKIPDIDTLRRDFSIFGEIEQINFFRDGQCAFVNFLNIVSSINAVEDFNGEGRDAVHASFENRYKAFKIAYGKDRCANPPKSKKNKNRNRKKNLNDSRESFKQSSEDVSATDDDTLRKVPALKSIGISSKMYEEKHAIVSPVIEETFNEAGETMDDSSSHSNDSNVEIITSKVDALKLSEETSKINNSLPGCNLSNSSSESIPKAAPGSSRKSNSSGNRYRVQNNFSRSSSNNSINYFNHSDHYPSQPPVQFHPYYQQPSPMYQQHYAFSYPQPPTAGLIRQNSSSSRKTLYHEPTSPIAQQFVYLQQPTRSQQIYYNYPDYYSYHPQASFYMESRDDVSEQGPRDESYNEENAQY</sequence>
<feature type="compositionally biased region" description="Polar residues" evidence="3">
    <location>
        <begin position="784"/>
        <end position="799"/>
    </location>
</feature>
<dbReference type="EMBL" id="AEOI02000004">
    <property type="protein sequence ID" value="ESX02204.1"/>
    <property type="molecule type" value="Genomic_DNA"/>
</dbReference>
<feature type="compositionally biased region" description="Basic residues" evidence="3">
    <location>
        <begin position="679"/>
        <end position="690"/>
    </location>
</feature>
<dbReference type="GO" id="GO:0010494">
    <property type="term" value="C:cytoplasmic stress granule"/>
    <property type="evidence" value="ECO:0007669"/>
    <property type="project" value="TreeGrafter"/>
</dbReference>
<dbReference type="GO" id="GO:0000398">
    <property type="term" value="P:mRNA splicing, via spliceosome"/>
    <property type="evidence" value="ECO:0007669"/>
    <property type="project" value="TreeGrafter"/>
</dbReference>
<feature type="region of interest" description="Disordered" evidence="3">
    <location>
        <begin position="95"/>
        <end position="175"/>
    </location>
</feature>
<dbReference type="RefSeq" id="XP_013936790.1">
    <property type="nucleotide sequence ID" value="XM_014081315.1"/>
</dbReference>
<dbReference type="InterPro" id="IPR018835">
    <property type="entry name" value="RNA-binding_domain_put"/>
</dbReference>
<feature type="domain" description="RRM" evidence="4">
    <location>
        <begin position="580"/>
        <end position="672"/>
    </location>
</feature>
<name>W1QIS7_OGAPD</name>
<feature type="region of interest" description="Disordered" evidence="3">
    <location>
        <begin position="784"/>
        <end position="832"/>
    </location>
</feature>
<dbReference type="SMART" id="SM00360">
    <property type="entry name" value="RRM"/>
    <property type="match status" value="3"/>
</dbReference>